<sequence>MDNREFKARDFSKFHNFPGTANNDLDVILHGFEKIQDVPTFLFGLFLMALAFAFSRFNWQFALLLWGFFLSDWLLLELLPRFDKSFGPAKPPVFLLSVGRSLAALLPWPFNLAFQVLGTLLVIYGFWIEPHHIRVTHQTLVSAKLKPASKFKVLHLGDLHIERITGREKQLAALIKELAPDLILFSGDFLNLSYLNDPISQRDARKVLQEWSAPLGVFAVSGSPAVDLDGSVPILLKDLPIHWLDGECAKLPIGDDSIQIAGLTCSHKPFVDFPVLQKIVAVNPPEFTILLYHSPDLAPNAADLGIDLQLSGHTHGGQVRIPGFGALFTASLYGRRFQSGRYAIRNLVLYVTRGIGMEGAGAPRVRFLCPPEIILWEITGA</sequence>
<feature type="domain" description="Calcineurin-like phosphoesterase" evidence="4">
    <location>
        <begin position="151"/>
        <end position="316"/>
    </location>
</feature>
<dbReference type="Proteomes" id="UP000055060">
    <property type="component" value="Unassembled WGS sequence"/>
</dbReference>
<organism evidence="5">
    <name type="scientific">Longilinea arvoryzae</name>
    <dbReference type="NCBI Taxonomy" id="360412"/>
    <lineage>
        <taxon>Bacteria</taxon>
        <taxon>Bacillati</taxon>
        <taxon>Chloroflexota</taxon>
        <taxon>Anaerolineae</taxon>
        <taxon>Anaerolineales</taxon>
        <taxon>Anaerolineaceae</taxon>
        <taxon>Longilinea</taxon>
    </lineage>
</organism>
<dbReference type="PANTHER" id="PTHR31302:SF31">
    <property type="entry name" value="PHOSPHODIESTERASE YAEI"/>
    <property type="match status" value="1"/>
</dbReference>
<dbReference type="InterPro" id="IPR004843">
    <property type="entry name" value="Calcineurin-like_PHP"/>
</dbReference>
<dbReference type="InterPro" id="IPR051158">
    <property type="entry name" value="Metallophosphoesterase_sf"/>
</dbReference>
<gene>
    <name evidence="5" type="ORF">LARV_02600</name>
</gene>
<dbReference type="RefSeq" id="WP_075074051.1">
    <property type="nucleotide sequence ID" value="NZ_DF967972.1"/>
</dbReference>
<dbReference type="GO" id="GO:0046872">
    <property type="term" value="F:metal ion binding"/>
    <property type="evidence" value="ECO:0007669"/>
    <property type="project" value="UniProtKB-KW"/>
</dbReference>
<accession>A0A0S7BKE8</accession>
<dbReference type="EMBL" id="DF967972">
    <property type="protein sequence ID" value="GAP14824.1"/>
    <property type="molecule type" value="Genomic_DNA"/>
</dbReference>
<proteinExistence type="predicted"/>
<dbReference type="AlphaFoldDB" id="A0A0S7BKE8"/>
<dbReference type="GO" id="GO:0009245">
    <property type="term" value="P:lipid A biosynthetic process"/>
    <property type="evidence" value="ECO:0007669"/>
    <property type="project" value="TreeGrafter"/>
</dbReference>
<dbReference type="PANTHER" id="PTHR31302">
    <property type="entry name" value="TRANSMEMBRANE PROTEIN WITH METALLOPHOSPHOESTERASE DOMAIN-RELATED"/>
    <property type="match status" value="1"/>
</dbReference>
<evidence type="ECO:0000256" key="3">
    <source>
        <dbReference type="SAM" id="Phobius"/>
    </source>
</evidence>
<keyword evidence="3" id="KW-0472">Membrane</keyword>
<name>A0A0S7BKE8_9CHLR</name>
<dbReference type="GO" id="GO:0016020">
    <property type="term" value="C:membrane"/>
    <property type="evidence" value="ECO:0007669"/>
    <property type="project" value="GOC"/>
</dbReference>
<dbReference type="OrthoDB" id="9780884at2"/>
<feature type="transmembrane region" description="Helical" evidence="3">
    <location>
        <begin position="101"/>
        <end position="127"/>
    </location>
</feature>
<dbReference type="GO" id="GO:0008758">
    <property type="term" value="F:UDP-2,3-diacylglucosamine hydrolase activity"/>
    <property type="evidence" value="ECO:0007669"/>
    <property type="project" value="TreeGrafter"/>
</dbReference>
<keyword evidence="6" id="KW-1185">Reference proteome</keyword>
<keyword evidence="3" id="KW-1133">Transmembrane helix</keyword>
<feature type="transmembrane region" description="Helical" evidence="3">
    <location>
        <begin position="38"/>
        <end position="55"/>
    </location>
</feature>
<evidence type="ECO:0000313" key="5">
    <source>
        <dbReference type="EMBL" id="GAP14824.1"/>
    </source>
</evidence>
<evidence type="ECO:0000259" key="4">
    <source>
        <dbReference type="Pfam" id="PF00149"/>
    </source>
</evidence>
<dbReference type="InterPro" id="IPR029052">
    <property type="entry name" value="Metallo-depent_PP-like"/>
</dbReference>
<dbReference type="Gene3D" id="3.60.21.10">
    <property type="match status" value="1"/>
</dbReference>
<keyword evidence="2 5" id="KW-0378">Hydrolase</keyword>
<evidence type="ECO:0000256" key="2">
    <source>
        <dbReference type="ARBA" id="ARBA00022801"/>
    </source>
</evidence>
<evidence type="ECO:0000256" key="1">
    <source>
        <dbReference type="ARBA" id="ARBA00022723"/>
    </source>
</evidence>
<evidence type="ECO:0000313" key="6">
    <source>
        <dbReference type="Proteomes" id="UP000055060"/>
    </source>
</evidence>
<protein>
    <submittedName>
        <fullName evidence="5">Predicted phosphohydrolase</fullName>
    </submittedName>
</protein>
<reference evidence="5" key="1">
    <citation type="submission" date="2015-07" db="EMBL/GenBank/DDBJ databases">
        <title>Draft Genome Sequences of Anaerolinea thermolimosa IMO-1, Bellilinea caldifistulae GOMI-1, Leptolinea tardivitalis YMTK-2, Levilinea saccharolytica KIBI-1,Longilinea arvoryzae KOME-1, Previously Described as Members of the Anaerolineaceae (Chloroflexi).</title>
        <authorList>
            <person name="Sekiguchi Y."/>
            <person name="Ohashi A."/>
            <person name="Matsuura N."/>
            <person name="Tourlousse M.D."/>
        </authorList>
    </citation>
    <scope>NUCLEOTIDE SEQUENCE [LARGE SCALE GENOMIC DNA]</scope>
    <source>
        <strain evidence="5">KOME-1</strain>
    </source>
</reference>
<keyword evidence="3" id="KW-0812">Transmembrane</keyword>
<keyword evidence="1" id="KW-0479">Metal-binding</keyword>
<dbReference type="SUPFAM" id="SSF56300">
    <property type="entry name" value="Metallo-dependent phosphatases"/>
    <property type="match status" value="1"/>
</dbReference>
<dbReference type="STRING" id="360412.LARV_02600"/>
<dbReference type="Pfam" id="PF00149">
    <property type="entry name" value="Metallophos"/>
    <property type="match status" value="1"/>
</dbReference>